<dbReference type="Proteomes" id="UP000233417">
    <property type="component" value="Unassembled WGS sequence"/>
</dbReference>
<proteinExistence type="predicted"/>
<evidence type="ECO:0000256" key="1">
    <source>
        <dbReference type="SAM" id="Phobius"/>
    </source>
</evidence>
<keyword evidence="1" id="KW-0812">Transmembrane</keyword>
<dbReference type="PANTHER" id="PTHR33490">
    <property type="entry name" value="BLR5614 PROTEIN-RELATED"/>
    <property type="match status" value="1"/>
</dbReference>
<evidence type="ECO:0000313" key="4">
    <source>
        <dbReference type="Proteomes" id="UP000233417"/>
    </source>
</evidence>
<reference evidence="3 4" key="1">
    <citation type="journal article" date="2017" name="ISME J.">
        <title>Potential for microbial H2 and metal transformations associated with novel bacteria and archaea in deep terrestrial subsurface sediments.</title>
        <authorList>
            <person name="Hernsdorf A.W."/>
            <person name="Amano Y."/>
            <person name="Miyakawa K."/>
            <person name="Ise K."/>
            <person name="Suzuki Y."/>
            <person name="Anantharaman K."/>
            <person name="Probst A."/>
            <person name="Burstein D."/>
            <person name="Thomas B.C."/>
            <person name="Banfield J.F."/>
        </authorList>
    </citation>
    <scope>NUCLEOTIDE SEQUENCE [LARGE SCALE GENOMIC DNA]</scope>
    <source>
        <strain evidence="3">HGW-Dojkabacteria-1</strain>
    </source>
</reference>
<name>A0A2N2F491_9BACT</name>
<evidence type="ECO:0000259" key="2">
    <source>
        <dbReference type="SMART" id="SM00460"/>
    </source>
</evidence>
<dbReference type="Pfam" id="PF01841">
    <property type="entry name" value="Transglut_core"/>
    <property type="match status" value="1"/>
</dbReference>
<sequence>MRLNILKIFLFLTIFSLSYGIVSAQSYDFSISNNTTIQYTTGDEHVTVKTEYIREVRNSSYYYSTQGEKVFHIPDLPKAKQYELELERQYKRDSLKVTDSNGRSISYSVEELNFGEGIYVKVPNYKQTTYGNPYKIFVEYKTHDLVKKIYNHVVLIAPALHEDTEFQQVDSSSGTRTSFSYDLKVIVDKNISDIVKVFPTKYTTQEGKDTTIYSFSSQERIGNSPYLEFGTSQIYRFELRYKTPKTDTIIPEKYSSMLKALSTNIYELSLPREFEETSQRVKIEGIFPQPSQIYKDIEGNILAKFEVPANKSSEIFITGYIFVQQDTLQNQRVIPDFPLAEYFDLISKDNGLKKYLTHTKYWEVNDSYVQQEANKMLTESKTFLELVKNDYKYINDRLEYDESKANSDNERIGAKAALMGGGSVCMEYADSMIAILRAQGIPARAALGYSNLNTLSKTNEEGSTRHQWVHIWVPGYGWLSVDPTYESNNMLIGQNIEKILWETFYNEELSNIKIYSADRTSSTDFSDYSVKVFAVYEVPNIEELLDYSDIQSVQEKNITAIDTLNTFVKTTALGKSLVILLPILSILLVLVLALSFVTYSIRRLKSRKVS</sequence>
<feature type="transmembrane region" description="Helical" evidence="1">
    <location>
        <begin position="577"/>
        <end position="601"/>
    </location>
</feature>
<keyword evidence="1" id="KW-1133">Transmembrane helix</keyword>
<dbReference type="PANTHER" id="PTHR33490:SF6">
    <property type="entry name" value="SLL1049 PROTEIN"/>
    <property type="match status" value="1"/>
</dbReference>
<dbReference type="SMART" id="SM00460">
    <property type="entry name" value="TGc"/>
    <property type="match status" value="1"/>
</dbReference>
<protein>
    <recommendedName>
        <fullName evidence="2">Transglutaminase-like domain-containing protein</fullName>
    </recommendedName>
</protein>
<dbReference type="InterPro" id="IPR038765">
    <property type="entry name" value="Papain-like_cys_pep_sf"/>
</dbReference>
<gene>
    <name evidence="3" type="ORF">CVU76_03325</name>
</gene>
<evidence type="ECO:0000313" key="3">
    <source>
        <dbReference type="EMBL" id="PKN03030.1"/>
    </source>
</evidence>
<feature type="domain" description="Transglutaminase-like" evidence="2">
    <location>
        <begin position="417"/>
        <end position="485"/>
    </location>
</feature>
<dbReference type="InterPro" id="IPR002931">
    <property type="entry name" value="Transglutaminase-like"/>
</dbReference>
<accession>A0A2N2F491</accession>
<dbReference type="SUPFAM" id="SSF54001">
    <property type="entry name" value="Cysteine proteinases"/>
    <property type="match status" value="1"/>
</dbReference>
<dbReference type="AlphaFoldDB" id="A0A2N2F491"/>
<dbReference type="Gene3D" id="3.10.620.30">
    <property type="match status" value="1"/>
</dbReference>
<organism evidence="3 4">
    <name type="scientific">Candidatus Dojkabacteria bacterium HGW-Dojkabacteria-1</name>
    <dbReference type="NCBI Taxonomy" id="2013761"/>
    <lineage>
        <taxon>Bacteria</taxon>
        <taxon>Candidatus Dojkabacteria</taxon>
    </lineage>
</organism>
<keyword evidence="1" id="KW-0472">Membrane</keyword>
<dbReference type="EMBL" id="PHAO01000001">
    <property type="protein sequence ID" value="PKN03030.1"/>
    <property type="molecule type" value="Genomic_DNA"/>
</dbReference>
<comment type="caution">
    <text evidence="3">The sequence shown here is derived from an EMBL/GenBank/DDBJ whole genome shotgun (WGS) entry which is preliminary data.</text>
</comment>